<reference evidence="3" key="2">
    <citation type="submission" date="2022-04" db="EMBL/GenBank/DDBJ databases">
        <title>Sequencing and genomic assembly of Halococcus dombrowskii.</title>
        <authorList>
            <person name="Lim S.W."/>
            <person name="MacLea K.S."/>
        </authorList>
    </citation>
    <scope>NUCLEOTIDE SEQUENCE</scope>
    <source>
        <strain evidence="3">H4</strain>
    </source>
</reference>
<dbReference type="GO" id="GO:0008761">
    <property type="term" value="F:UDP-N-acetylglucosamine 2-epimerase activity"/>
    <property type="evidence" value="ECO:0007669"/>
    <property type="project" value="UniProtKB-EC"/>
</dbReference>
<dbReference type="EC" id="5.1.3.14" evidence="3"/>
<dbReference type="Gene3D" id="3.40.50.2000">
    <property type="entry name" value="Glycogen Phosphorylase B"/>
    <property type="match status" value="2"/>
</dbReference>
<sequence>MTDGTTVTIVLGTRPEIIKLAPVIDACEEREIAYSVVHTGQHYSEELDTVFFDQLELPAPDHNLGVGSGSQSEQTGAMIREIETVLLDEQPELVLVQGDTNSVLAGAIAASKLDCEVGHVEAGLRSFDRTMPEEVNRVLADHAADYCFAPTEQAAGYLREEGIDDDDTIHVTGNTIVDAVMGYRDLAAAKSDVLGELGLDAGDFCLLTAHRAENVDDRERFESLLDGVARFARDADLDVVYPVHPRANERLAAFDLAMPDEITPIDAQDFLDFLRLESTATLVLTDSGGVQEETCILGTPCVTLRDNTERPETVDVGANRIVGVAADGIVTGAHEALSQQNGWENPFGDGHSADRILDIAGIGSAASVGEVHG</sequence>
<dbReference type="EMBL" id="BAAADN010000002">
    <property type="protein sequence ID" value="GAA0450609.1"/>
    <property type="molecule type" value="Genomic_DNA"/>
</dbReference>
<dbReference type="Proteomes" id="UP000830542">
    <property type="component" value="Chromosome"/>
</dbReference>
<evidence type="ECO:0000313" key="2">
    <source>
        <dbReference type="EMBL" id="GAA0450609.1"/>
    </source>
</evidence>
<dbReference type="AlphaFoldDB" id="A0AAX3AK09"/>
<keyword evidence="4" id="KW-1185">Reference proteome</keyword>
<reference evidence="2" key="1">
    <citation type="journal article" date="2014" name="Int. J. Syst. Evol. Microbiol.">
        <title>Complete genome sequence of Corynebacterium casei LMG S-19264T (=DSM 44701T), isolated from a smear-ripened cheese.</title>
        <authorList>
            <consortium name="US DOE Joint Genome Institute (JGI-PGF)"/>
            <person name="Walter F."/>
            <person name="Albersmeier A."/>
            <person name="Kalinowski J."/>
            <person name="Ruckert C."/>
        </authorList>
    </citation>
    <scope>NUCLEOTIDE SEQUENCE</scope>
    <source>
        <strain evidence="2">JCM 12289</strain>
    </source>
</reference>
<organism evidence="3 4">
    <name type="scientific">Halococcus dombrowskii</name>
    <dbReference type="NCBI Taxonomy" id="179637"/>
    <lineage>
        <taxon>Archaea</taxon>
        <taxon>Methanobacteriati</taxon>
        <taxon>Methanobacteriota</taxon>
        <taxon>Stenosarchaea group</taxon>
        <taxon>Halobacteria</taxon>
        <taxon>Halobacteriales</taxon>
        <taxon>Halococcaceae</taxon>
        <taxon>Halococcus</taxon>
    </lineage>
</organism>
<dbReference type="Pfam" id="PF02350">
    <property type="entry name" value="Epimerase_2"/>
    <property type="match status" value="1"/>
</dbReference>
<dbReference type="PANTHER" id="PTHR43174:SF1">
    <property type="entry name" value="UDP-N-ACETYLGLUCOSAMINE 2-EPIMERASE"/>
    <property type="match status" value="1"/>
</dbReference>
<reference evidence="2" key="3">
    <citation type="submission" date="2023-12" db="EMBL/GenBank/DDBJ databases">
        <authorList>
            <person name="Sun Q."/>
            <person name="Inoue M."/>
        </authorList>
    </citation>
    <scope>NUCLEOTIDE SEQUENCE</scope>
    <source>
        <strain evidence="2">JCM 12289</strain>
    </source>
</reference>
<dbReference type="InterPro" id="IPR029767">
    <property type="entry name" value="WecB-like"/>
</dbReference>
<proteinExistence type="predicted"/>
<accession>A0AAX3AK09</accession>
<protein>
    <submittedName>
        <fullName evidence="3">UDP-N-acetylglucosamine 2-epimerase (Non-hydrolyzing)</fullName>
        <ecNumber evidence="3">5.1.3.14</ecNumber>
    </submittedName>
</protein>
<feature type="domain" description="UDP-N-acetylglucosamine 2-epimerase" evidence="1">
    <location>
        <begin position="27"/>
        <end position="359"/>
    </location>
</feature>
<dbReference type="SUPFAM" id="SSF53756">
    <property type="entry name" value="UDP-Glycosyltransferase/glycogen phosphorylase"/>
    <property type="match status" value="1"/>
</dbReference>
<gene>
    <name evidence="3" type="primary">wecB</name>
    <name evidence="2" type="synonym">wecB_2</name>
    <name evidence="2" type="ORF">GCM10008985_02760</name>
    <name evidence="3" type="ORF">MUK72_10820</name>
</gene>
<dbReference type="NCBIfam" id="TIGR00236">
    <property type="entry name" value="wecB"/>
    <property type="match status" value="1"/>
</dbReference>
<dbReference type="KEGG" id="hdo:MUK72_10820"/>
<keyword evidence="3" id="KW-0413">Isomerase</keyword>
<dbReference type="Proteomes" id="UP001500962">
    <property type="component" value="Unassembled WGS sequence"/>
</dbReference>
<evidence type="ECO:0000313" key="3">
    <source>
        <dbReference type="EMBL" id="UOO94458.1"/>
    </source>
</evidence>
<dbReference type="CDD" id="cd03786">
    <property type="entry name" value="GTB_UDP-GlcNAc_2-Epimerase"/>
    <property type="match status" value="1"/>
</dbReference>
<dbReference type="EMBL" id="CP095005">
    <property type="protein sequence ID" value="UOO94458.1"/>
    <property type="molecule type" value="Genomic_DNA"/>
</dbReference>
<dbReference type="InterPro" id="IPR003331">
    <property type="entry name" value="UDP_GlcNAc_Epimerase_2_dom"/>
</dbReference>
<dbReference type="PANTHER" id="PTHR43174">
    <property type="entry name" value="UDP-N-ACETYLGLUCOSAMINE 2-EPIMERASE"/>
    <property type="match status" value="1"/>
</dbReference>
<dbReference type="RefSeq" id="WP_244700285.1">
    <property type="nucleotide sequence ID" value="NZ_BAAADN010000002.1"/>
</dbReference>
<evidence type="ECO:0000259" key="1">
    <source>
        <dbReference type="Pfam" id="PF02350"/>
    </source>
</evidence>
<evidence type="ECO:0000313" key="4">
    <source>
        <dbReference type="Proteomes" id="UP000830542"/>
    </source>
</evidence>
<name>A0AAX3AK09_HALDO</name>
<dbReference type="GeneID" id="71762346"/>